<reference evidence="4" key="1">
    <citation type="submission" date="2018-05" db="EMBL/GenBank/DDBJ databases">
        <title>Draft genome sequence of Stemphylium lycopersici strain CIDEFI 213.</title>
        <authorList>
            <person name="Medina R."/>
            <person name="Franco M.E.E."/>
            <person name="Lucentini C.G."/>
            <person name="Saparrat M.C.N."/>
            <person name="Balatti P.A."/>
        </authorList>
    </citation>
    <scope>NUCLEOTIDE SEQUENCE [LARGE SCALE GENOMIC DNA]</scope>
    <source>
        <strain evidence="4">CIDEFI 213</strain>
    </source>
</reference>
<evidence type="ECO:0000313" key="3">
    <source>
        <dbReference type="EMBL" id="RAR14919.1"/>
    </source>
</evidence>
<accession>A0A364NC77</accession>
<evidence type="ECO:0000256" key="1">
    <source>
        <dbReference type="SAM" id="Coils"/>
    </source>
</evidence>
<dbReference type="EMBL" id="QGDH01000017">
    <property type="protein sequence ID" value="RAR14919.1"/>
    <property type="molecule type" value="Genomic_DNA"/>
</dbReference>
<evidence type="ECO:0000256" key="2">
    <source>
        <dbReference type="SAM" id="MobiDB-lite"/>
    </source>
</evidence>
<keyword evidence="4" id="KW-1185">Reference proteome</keyword>
<feature type="region of interest" description="Disordered" evidence="2">
    <location>
        <begin position="126"/>
        <end position="145"/>
    </location>
</feature>
<feature type="coiled-coil region" evidence="1">
    <location>
        <begin position="254"/>
        <end position="281"/>
    </location>
</feature>
<dbReference type="AlphaFoldDB" id="A0A364NC77"/>
<feature type="compositionally biased region" description="Basic and acidic residues" evidence="2">
    <location>
        <begin position="130"/>
        <end position="145"/>
    </location>
</feature>
<protein>
    <submittedName>
        <fullName evidence="3">Uncharacterized protein</fullName>
    </submittedName>
</protein>
<evidence type="ECO:0000313" key="4">
    <source>
        <dbReference type="Proteomes" id="UP000249619"/>
    </source>
</evidence>
<comment type="caution">
    <text evidence="3">The sequence shown here is derived from an EMBL/GenBank/DDBJ whole genome shotgun (WGS) entry which is preliminary data.</text>
</comment>
<sequence length="517" mass="57971">MAEEQAAHHLLNVVEERGLNVDLDKILLGFEDAETSNQAAAWVEEYLHEDTLLSKEELELYQTLKKKGLLHQYESEGDPIRPILDHEIAFAIDSLKSSTTAIEEQCKVLEAQKDALMRLKALDKPNMNAEHARNERKRKEGQEKARLDVSVDDVATLITEQMADAQRETDAEKSTLKSYLSERFASDDQILSRLPGLVSQIVAEPEISEDEESIEQWCKAIISFRTAEIKARVDTVYLTNVSGSVQPGEPDEPEAELKERKGALQAELEELHSEIASVAEMVVEHEIRKPMTEMKERKDRDRVQARTSWLNYVLSTLEYMGKRLNTVAASTQDCDEFQQALAHVQAAATKRMPEIDAPAPTPAHRRMKSSTSAFTPIVKLKPNQALDLPVALQDALRHAGISFYHDNIESLQDSLMQAQLESSKKLQDQYESTATTAHAKFAERSSKADADMNVIMSALYKHAPFQTVSLTNPMLDAQLKAMEAELEDKDGELLDAEGTQLSLDDPKVRAFVAKYGK</sequence>
<gene>
    <name evidence="3" type="ORF">DDE83_001757</name>
</gene>
<proteinExistence type="predicted"/>
<name>A0A364NC77_STELY</name>
<dbReference type="OrthoDB" id="5314201at2759"/>
<dbReference type="Proteomes" id="UP000249619">
    <property type="component" value="Unassembled WGS sequence"/>
</dbReference>
<organism evidence="3 4">
    <name type="scientific">Stemphylium lycopersici</name>
    <name type="common">Tomato gray leaf spot disease fungus</name>
    <name type="synonym">Thyrospora lycopersici</name>
    <dbReference type="NCBI Taxonomy" id="183478"/>
    <lineage>
        <taxon>Eukaryota</taxon>
        <taxon>Fungi</taxon>
        <taxon>Dikarya</taxon>
        <taxon>Ascomycota</taxon>
        <taxon>Pezizomycotina</taxon>
        <taxon>Dothideomycetes</taxon>
        <taxon>Pleosporomycetidae</taxon>
        <taxon>Pleosporales</taxon>
        <taxon>Pleosporineae</taxon>
        <taxon>Pleosporaceae</taxon>
        <taxon>Stemphylium</taxon>
    </lineage>
</organism>
<keyword evidence="1" id="KW-0175">Coiled coil</keyword>